<evidence type="ECO:0000256" key="3">
    <source>
        <dbReference type="ARBA" id="ARBA00023163"/>
    </source>
</evidence>
<keyword evidence="6" id="KW-1185">Reference proteome</keyword>
<comment type="caution">
    <text evidence="5">The sequence shown here is derived from an EMBL/GenBank/DDBJ whole genome shotgun (WGS) entry which is preliminary data.</text>
</comment>
<evidence type="ECO:0000313" key="5">
    <source>
        <dbReference type="EMBL" id="MBB6735305.1"/>
    </source>
</evidence>
<reference evidence="5 6" key="1">
    <citation type="submission" date="2020-08" db="EMBL/GenBank/DDBJ databases">
        <title>Cohnella phylogeny.</title>
        <authorList>
            <person name="Dunlap C."/>
        </authorList>
    </citation>
    <scope>NUCLEOTIDE SEQUENCE [LARGE SCALE GENOMIC DNA]</scope>
    <source>
        <strain evidence="5 6">CBP 2801</strain>
    </source>
</reference>
<keyword evidence="3" id="KW-0804">Transcription</keyword>
<gene>
    <name evidence="5" type="ORF">H7C18_30765</name>
</gene>
<feature type="domain" description="HTH araC/xylS-type" evidence="4">
    <location>
        <begin position="9"/>
        <end position="107"/>
    </location>
</feature>
<dbReference type="Pfam" id="PF12833">
    <property type="entry name" value="HTH_18"/>
    <property type="match status" value="1"/>
</dbReference>
<dbReference type="SMART" id="SM00342">
    <property type="entry name" value="HTH_ARAC"/>
    <property type="match status" value="1"/>
</dbReference>
<name>A0A7X0SSG7_9BACL</name>
<dbReference type="PROSITE" id="PS01124">
    <property type="entry name" value="HTH_ARAC_FAMILY_2"/>
    <property type="match status" value="1"/>
</dbReference>
<evidence type="ECO:0000256" key="1">
    <source>
        <dbReference type="ARBA" id="ARBA00023015"/>
    </source>
</evidence>
<dbReference type="EMBL" id="JACJVO010000046">
    <property type="protein sequence ID" value="MBB6735305.1"/>
    <property type="molecule type" value="Genomic_DNA"/>
</dbReference>
<keyword evidence="1" id="KW-0805">Transcription regulation</keyword>
<protein>
    <submittedName>
        <fullName evidence="5">Helix-turn-helix transcriptional regulator</fullName>
    </submittedName>
</protein>
<keyword evidence="2" id="KW-0238">DNA-binding</keyword>
<sequence>MGKKLPEIDEAIAYIHRHMDEPIQLASWSRHVGYSPYHFIRLFKTQTGLSPHYYLSSIRLQRAKDLLIRTSLPVRDIAMQVGQQSLGSFTTRFAEKIGVTPAIFREQQNHVGSHLESLMDLSERGVAERMGTGGAEVGGTVRSEIPFQGAVFIGLFEKPIPENVPLHGTILLSLGGFQFSNVKPGTYYLMATSVSWGMSSHDILLPHATLRTRNHEPIIVESDEDSHRKQVTLHPPHPDDPPILVSLPLLMSRFLARTSSFLL</sequence>
<dbReference type="Proteomes" id="UP000564644">
    <property type="component" value="Unassembled WGS sequence"/>
</dbReference>
<evidence type="ECO:0000256" key="2">
    <source>
        <dbReference type="ARBA" id="ARBA00023125"/>
    </source>
</evidence>
<dbReference type="AlphaFoldDB" id="A0A7X0SSG7"/>
<dbReference type="GO" id="GO:0003700">
    <property type="term" value="F:DNA-binding transcription factor activity"/>
    <property type="evidence" value="ECO:0007669"/>
    <property type="project" value="InterPro"/>
</dbReference>
<dbReference type="GO" id="GO:0043565">
    <property type="term" value="F:sequence-specific DNA binding"/>
    <property type="evidence" value="ECO:0007669"/>
    <property type="project" value="InterPro"/>
</dbReference>
<dbReference type="RefSeq" id="WP_185132959.1">
    <property type="nucleotide sequence ID" value="NZ_JACJVO010000046.1"/>
</dbReference>
<dbReference type="Gene3D" id="1.10.10.60">
    <property type="entry name" value="Homeodomain-like"/>
    <property type="match status" value="2"/>
</dbReference>
<evidence type="ECO:0000313" key="6">
    <source>
        <dbReference type="Proteomes" id="UP000564644"/>
    </source>
</evidence>
<dbReference type="SUPFAM" id="SSF46689">
    <property type="entry name" value="Homeodomain-like"/>
    <property type="match status" value="2"/>
</dbReference>
<dbReference type="InterPro" id="IPR050204">
    <property type="entry name" value="AraC_XylS_family_regulators"/>
</dbReference>
<organism evidence="5 6">
    <name type="scientific">Cohnella zeiphila</name>
    <dbReference type="NCBI Taxonomy" id="2761120"/>
    <lineage>
        <taxon>Bacteria</taxon>
        <taxon>Bacillati</taxon>
        <taxon>Bacillota</taxon>
        <taxon>Bacilli</taxon>
        <taxon>Bacillales</taxon>
        <taxon>Paenibacillaceae</taxon>
        <taxon>Cohnella</taxon>
    </lineage>
</organism>
<evidence type="ECO:0000259" key="4">
    <source>
        <dbReference type="PROSITE" id="PS01124"/>
    </source>
</evidence>
<proteinExistence type="predicted"/>
<accession>A0A7X0SSG7</accession>
<dbReference type="InterPro" id="IPR009057">
    <property type="entry name" value="Homeodomain-like_sf"/>
</dbReference>
<dbReference type="InterPro" id="IPR018060">
    <property type="entry name" value="HTH_AraC"/>
</dbReference>
<dbReference type="PANTHER" id="PTHR46796">
    <property type="entry name" value="HTH-TYPE TRANSCRIPTIONAL ACTIVATOR RHAS-RELATED"/>
    <property type="match status" value="1"/>
</dbReference>